<evidence type="ECO:0000256" key="3">
    <source>
        <dbReference type="ARBA" id="ARBA00022576"/>
    </source>
</evidence>
<dbReference type="Gene3D" id="3.40.640.10">
    <property type="entry name" value="Type I PLP-dependent aspartate aminotransferase-like (Major domain)"/>
    <property type="match status" value="1"/>
</dbReference>
<keyword evidence="4" id="KW-0808">Transferase</keyword>
<dbReference type="PIRSF" id="PIRSF000521">
    <property type="entry name" value="Transaminase_4ab_Lys_Orn"/>
    <property type="match status" value="1"/>
</dbReference>
<dbReference type="AlphaFoldDB" id="A0A6J6G8V8"/>
<dbReference type="InterPro" id="IPR004632">
    <property type="entry name" value="4NH2But_aminotransferase_bac"/>
</dbReference>
<evidence type="ECO:0000256" key="5">
    <source>
        <dbReference type="ARBA" id="ARBA00022898"/>
    </source>
</evidence>
<dbReference type="Pfam" id="PF00202">
    <property type="entry name" value="Aminotran_3"/>
    <property type="match status" value="1"/>
</dbReference>
<dbReference type="GO" id="GO:0042802">
    <property type="term" value="F:identical protein binding"/>
    <property type="evidence" value="ECO:0007669"/>
    <property type="project" value="TreeGrafter"/>
</dbReference>
<dbReference type="InterPro" id="IPR015421">
    <property type="entry name" value="PyrdxlP-dep_Trfase_major"/>
</dbReference>
<proteinExistence type="inferred from homology"/>
<dbReference type="InterPro" id="IPR015424">
    <property type="entry name" value="PyrdxlP-dep_Trfase"/>
</dbReference>
<comment type="cofactor">
    <cofactor evidence="1">
        <name>pyridoxal 5'-phosphate</name>
        <dbReference type="ChEBI" id="CHEBI:597326"/>
    </cofactor>
</comment>
<dbReference type="GO" id="GO:0034386">
    <property type="term" value="F:4-aminobutyrate:2-oxoglutarate transaminase activity"/>
    <property type="evidence" value="ECO:0007669"/>
    <property type="project" value="InterPro"/>
</dbReference>
<protein>
    <submittedName>
        <fullName evidence="6">Unannotated protein</fullName>
    </submittedName>
</protein>
<reference evidence="6" key="1">
    <citation type="submission" date="2020-05" db="EMBL/GenBank/DDBJ databases">
        <authorList>
            <person name="Chiriac C."/>
            <person name="Salcher M."/>
            <person name="Ghai R."/>
            <person name="Kavagutti S V."/>
        </authorList>
    </citation>
    <scope>NUCLEOTIDE SEQUENCE</scope>
</reference>
<dbReference type="Gene3D" id="3.90.1150.10">
    <property type="entry name" value="Aspartate Aminotransferase, domain 1"/>
    <property type="match status" value="1"/>
</dbReference>
<dbReference type="InterPro" id="IPR015422">
    <property type="entry name" value="PyrdxlP-dep_Trfase_small"/>
</dbReference>
<evidence type="ECO:0000313" key="6">
    <source>
        <dbReference type="EMBL" id="CAB4593218.1"/>
    </source>
</evidence>
<name>A0A6J6G8V8_9ZZZZ</name>
<dbReference type="FunFam" id="3.40.640.10:FF:000013">
    <property type="entry name" value="4-aminobutyrate aminotransferase"/>
    <property type="match status" value="1"/>
</dbReference>
<dbReference type="InterPro" id="IPR050103">
    <property type="entry name" value="Class-III_PLP-dep_AT"/>
</dbReference>
<dbReference type="GO" id="GO:0030170">
    <property type="term" value="F:pyridoxal phosphate binding"/>
    <property type="evidence" value="ECO:0007669"/>
    <property type="project" value="InterPro"/>
</dbReference>
<evidence type="ECO:0000256" key="1">
    <source>
        <dbReference type="ARBA" id="ARBA00001933"/>
    </source>
</evidence>
<gene>
    <name evidence="6" type="ORF">UFOPK1788_00646</name>
</gene>
<evidence type="ECO:0000256" key="4">
    <source>
        <dbReference type="ARBA" id="ARBA00022679"/>
    </source>
</evidence>
<dbReference type="CDD" id="cd00610">
    <property type="entry name" value="OAT_like"/>
    <property type="match status" value="1"/>
</dbReference>
<dbReference type="InterPro" id="IPR005814">
    <property type="entry name" value="Aminotrans_3"/>
</dbReference>
<accession>A0A6J6G8V8</accession>
<organism evidence="6">
    <name type="scientific">freshwater metagenome</name>
    <dbReference type="NCBI Taxonomy" id="449393"/>
    <lineage>
        <taxon>unclassified sequences</taxon>
        <taxon>metagenomes</taxon>
        <taxon>ecological metagenomes</taxon>
    </lineage>
</organism>
<dbReference type="PROSITE" id="PS00600">
    <property type="entry name" value="AA_TRANSFER_CLASS_3"/>
    <property type="match status" value="1"/>
</dbReference>
<evidence type="ECO:0000256" key="2">
    <source>
        <dbReference type="ARBA" id="ARBA00008954"/>
    </source>
</evidence>
<sequence>MNSVVTDVAQERRVVTEIPGPNSQALHARRQKVVSAGVAATFPIYIDHAKGAILVDVDGNQYIDMGGGIGVVTIGHVDDAVIDAAMAQAHKVTHTLFTVAGYESYVRLCELLAQHTPGDFEKKSVLVNSGAEAVENAVKIARKFTGRTGVGVLDHGYHGRTNLTMAMNFKAMPYKLGFGPFAGDIHHAPNSYPFHDKLSGAEAAARTISYFEKKVGATDLACLVVEPIQGEGGFVVPADGYLPALQKWCNDNGIVYVSDEVQSGIMRTGHYYASEFFGVVPDLVTTAKGVAAGFPIAAVTGRADIMDASHAGGLGGTFGGNPMAAAAAVQVFEEIEKRDLLGEAKRIEKTLKGALVNLQKKYPTIGDIRGKGAMLAIEFTEPGTDTPISDIVPKITAYAIQKGVLLLSAGTYGNVLRFLPSVITSDELILDAVAVIDEALSSI</sequence>
<comment type="similarity">
    <text evidence="2">Belongs to the class-III pyridoxal-phosphate-dependent aminotransferase family.</text>
</comment>
<dbReference type="PANTHER" id="PTHR11986:SF79">
    <property type="entry name" value="ACETYLORNITHINE AMINOTRANSFERASE, MITOCHONDRIAL"/>
    <property type="match status" value="1"/>
</dbReference>
<keyword evidence="5" id="KW-0663">Pyridoxal phosphate</keyword>
<dbReference type="SUPFAM" id="SSF53383">
    <property type="entry name" value="PLP-dependent transferases"/>
    <property type="match status" value="1"/>
</dbReference>
<dbReference type="PANTHER" id="PTHR11986">
    <property type="entry name" value="AMINOTRANSFERASE CLASS III"/>
    <property type="match status" value="1"/>
</dbReference>
<keyword evidence="3" id="KW-0032">Aminotransferase</keyword>
<dbReference type="InterPro" id="IPR049704">
    <property type="entry name" value="Aminotrans_3_PPA_site"/>
</dbReference>
<dbReference type="GO" id="GO:0009448">
    <property type="term" value="P:gamma-aminobutyric acid metabolic process"/>
    <property type="evidence" value="ECO:0007669"/>
    <property type="project" value="InterPro"/>
</dbReference>
<dbReference type="EMBL" id="CAEZUE010000071">
    <property type="protein sequence ID" value="CAB4593218.1"/>
    <property type="molecule type" value="Genomic_DNA"/>
</dbReference>
<dbReference type="NCBIfam" id="TIGR00700">
    <property type="entry name" value="GABAtrnsam"/>
    <property type="match status" value="1"/>
</dbReference>